<reference evidence="1" key="1">
    <citation type="submission" date="2016-10" db="EMBL/GenBank/DDBJ databases">
        <title>Sequence of Gallionella enrichment culture.</title>
        <authorList>
            <person name="Poehlein A."/>
            <person name="Muehling M."/>
            <person name="Daniel R."/>
        </authorList>
    </citation>
    <scope>NUCLEOTIDE SEQUENCE</scope>
</reference>
<proteinExistence type="predicted"/>
<dbReference type="NCBIfam" id="NF033519">
    <property type="entry name" value="transpos_ISAzo13"/>
    <property type="match status" value="1"/>
</dbReference>
<gene>
    <name evidence="1" type="ORF">GALL_384090</name>
</gene>
<dbReference type="EMBL" id="MLJW01001150">
    <property type="protein sequence ID" value="OIQ79849.1"/>
    <property type="molecule type" value="Genomic_DNA"/>
</dbReference>
<protein>
    <submittedName>
        <fullName evidence="1">Rhodopirellula transposase</fullName>
    </submittedName>
</protein>
<organism evidence="1">
    <name type="scientific">mine drainage metagenome</name>
    <dbReference type="NCBI Taxonomy" id="410659"/>
    <lineage>
        <taxon>unclassified sequences</taxon>
        <taxon>metagenomes</taxon>
        <taxon>ecological metagenomes</taxon>
    </lineage>
</organism>
<dbReference type="InterPro" id="IPR011518">
    <property type="entry name" value="Transposase_36"/>
</dbReference>
<comment type="caution">
    <text evidence="1">The sequence shown here is derived from an EMBL/GenBank/DDBJ whole genome shotgun (WGS) entry which is preliminary data.</text>
</comment>
<name>A0A1J5Q809_9ZZZZ</name>
<evidence type="ECO:0000313" key="1">
    <source>
        <dbReference type="EMBL" id="OIQ79849.1"/>
    </source>
</evidence>
<accession>A0A1J5Q809</accession>
<dbReference type="AlphaFoldDB" id="A0A1J5Q809"/>
<sequence length="407" mass="45610">MNRYWFMAIHDDIQARFKVLNVHLDEQSRRLWAAAEAMVIGHGGGKIVHAATGISKPVITAGLRELRGEVALPEGRIRRAGAGRKRTADGDPTLVSDLEKLVEPTAMGSPESPLRWTIKSLRTLAEELERMGHKVSHRMVAELLTNLRYSLQGNRKTLEGSHNPDRNEQFMFINERAKAALDQGQPVISVDTKKKELVGNYKNGGKDYRPKGEPVKVKVHDFIDLDLGKVAPYGVYDIARNEGWVNVGVDHDTSAFAVESIRRWWNLMGKPAYPNASRLMITADSGGSNGARVKLWKVELQAFADETGLEIQVSHFPPGTSKWNKIEHRLFSALSLNWRGKPLISHEVIINLIQATQTRTGLKVRAALDKGTYPKGIKVTKAQMAALDIHPENYHGEWNYTLKPRDR</sequence>
<dbReference type="Pfam" id="PF07592">
    <property type="entry name" value="DDE_Tnp_ISAZ013"/>
    <property type="match status" value="1"/>
</dbReference>